<dbReference type="PROSITE" id="PS51257">
    <property type="entry name" value="PROKAR_LIPOPROTEIN"/>
    <property type="match status" value="1"/>
</dbReference>
<dbReference type="KEGG" id="pspc:Strain318_001187"/>
<keyword evidence="1" id="KW-0812">Transmembrane</keyword>
<dbReference type="AlphaFoldDB" id="A0AA49JU19"/>
<sequence length="270" mass="29324">MRIDGASLSPQAWVGIVSACAIAGVLLLHPLTMVIYWFEFHPAHAASGTVANFVLERMVGVFQRRMVGMTGIFAALGVLLGLPAVVLTRAFTVRGDRIRSLELELNRGIPDLIAAGESEILEFKSSARWDRNTGKVSRAVEAAIVRTVAALMNHRGGSLLIGVSDNGEIVGIEEDLATLRRRDRDGFEAYLVGLLAHSLGAAVLRHVHVAFSRLEGKELCRVVVQRGRGPVYVMDGSTARYFVRTGNTSRELDAREAVLHTAGRQTEPES</sequence>
<dbReference type="PANTHER" id="PTHR30595">
    <property type="entry name" value="GLPR-RELATED TRANSCRIPTIONAL REPRESSOR"/>
    <property type="match status" value="1"/>
</dbReference>
<gene>
    <name evidence="3" type="ORF">Strain138_001187</name>
    <name evidence="4" type="ORF">Strain318_001187</name>
</gene>
<keyword evidence="3" id="KW-0067">ATP-binding</keyword>
<feature type="domain" description="Schlafen AlbA-2" evidence="2">
    <location>
        <begin position="117"/>
        <end position="252"/>
    </location>
</feature>
<dbReference type="RefSeq" id="WP_367887601.1">
    <property type="nucleotide sequence ID" value="NZ_CP130612.1"/>
</dbReference>
<dbReference type="Gene3D" id="3.30.950.30">
    <property type="entry name" value="Schlafen, AAA domain"/>
    <property type="match status" value="1"/>
</dbReference>
<dbReference type="EMBL" id="CP130612">
    <property type="protein sequence ID" value="WKW11918.1"/>
    <property type="molecule type" value="Genomic_DNA"/>
</dbReference>
<keyword evidence="1" id="KW-1133">Transmembrane helix</keyword>
<feature type="transmembrane region" description="Helical" evidence="1">
    <location>
        <begin position="12"/>
        <end position="38"/>
    </location>
</feature>
<dbReference type="EMBL" id="CP130613">
    <property type="protein sequence ID" value="WKW14828.1"/>
    <property type="molecule type" value="Genomic_DNA"/>
</dbReference>
<protein>
    <submittedName>
        <fullName evidence="3">ATP-binding protein</fullName>
    </submittedName>
</protein>
<dbReference type="Pfam" id="PF04326">
    <property type="entry name" value="SLFN_AlbA_2"/>
    <property type="match status" value="1"/>
</dbReference>
<dbReference type="Proteomes" id="UP001229955">
    <property type="component" value="Chromosome"/>
</dbReference>
<evidence type="ECO:0000313" key="5">
    <source>
        <dbReference type="Proteomes" id="UP001229955"/>
    </source>
</evidence>
<organism evidence="3">
    <name type="scientific">Pseudogemmatithrix spongiicola</name>
    <dbReference type="NCBI Taxonomy" id="3062599"/>
    <lineage>
        <taxon>Bacteria</taxon>
        <taxon>Pseudomonadati</taxon>
        <taxon>Gemmatimonadota</taxon>
        <taxon>Gemmatimonadia</taxon>
        <taxon>Gemmatimonadales</taxon>
        <taxon>Gemmatimonadaceae</taxon>
        <taxon>Pseudogemmatithrix</taxon>
    </lineage>
</organism>
<keyword evidence="3" id="KW-0547">Nucleotide-binding</keyword>
<dbReference type="InterPro" id="IPR007421">
    <property type="entry name" value="Schlafen_AlbA_2_dom"/>
</dbReference>
<accession>A0AA49JZQ8</accession>
<accession>A0AA49JU19</accession>
<evidence type="ECO:0000259" key="2">
    <source>
        <dbReference type="Pfam" id="PF04326"/>
    </source>
</evidence>
<feature type="transmembrane region" description="Helical" evidence="1">
    <location>
        <begin position="66"/>
        <end position="91"/>
    </location>
</feature>
<reference evidence="3" key="1">
    <citation type="submission" date="2023-07" db="EMBL/GenBank/DDBJ databases">
        <authorList>
            <person name="Haufschild T."/>
            <person name="Kallscheuer N."/>
            <person name="Hammer J."/>
            <person name="Kohn T."/>
            <person name="Kabuu M."/>
            <person name="Jogler M."/>
            <person name="Wohfarth N."/>
            <person name="Heuer A."/>
            <person name="Rohde M."/>
            <person name="van Teeseling M.C.F."/>
            <person name="Jogler C."/>
        </authorList>
    </citation>
    <scope>NUCLEOTIDE SEQUENCE</scope>
    <source>
        <strain evidence="3">Strain 138</strain>
        <strain evidence="4">Strain 318</strain>
    </source>
</reference>
<evidence type="ECO:0000256" key="1">
    <source>
        <dbReference type="SAM" id="Phobius"/>
    </source>
</evidence>
<keyword evidence="5" id="KW-1185">Reference proteome</keyword>
<evidence type="ECO:0000313" key="3">
    <source>
        <dbReference type="EMBL" id="WKW11918.1"/>
    </source>
</evidence>
<dbReference type="GO" id="GO:0005524">
    <property type="term" value="F:ATP binding"/>
    <property type="evidence" value="ECO:0007669"/>
    <property type="project" value="UniProtKB-KW"/>
</dbReference>
<dbReference type="InterPro" id="IPR038461">
    <property type="entry name" value="Schlafen_AlbA_2_dom_sf"/>
</dbReference>
<keyword evidence="1" id="KW-0472">Membrane</keyword>
<evidence type="ECO:0000313" key="4">
    <source>
        <dbReference type="EMBL" id="WKW14828.1"/>
    </source>
</evidence>
<name>A0AA49JU19_9BACT</name>
<dbReference type="PANTHER" id="PTHR30595:SF6">
    <property type="entry name" value="SCHLAFEN ALBA-2 DOMAIN-CONTAINING PROTEIN"/>
    <property type="match status" value="1"/>
</dbReference>
<proteinExistence type="predicted"/>